<dbReference type="AlphaFoldDB" id="A0A5M8PWK0"/>
<protein>
    <recommendedName>
        <fullName evidence="4">RED-like N-terminal domain-containing protein</fullName>
    </recommendedName>
</protein>
<feature type="region of interest" description="Disordered" evidence="1">
    <location>
        <begin position="1"/>
        <end position="57"/>
    </location>
</feature>
<evidence type="ECO:0000313" key="3">
    <source>
        <dbReference type="Proteomes" id="UP000324767"/>
    </source>
</evidence>
<proteinExistence type="predicted"/>
<feature type="region of interest" description="Disordered" evidence="1">
    <location>
        <begin position="328"/>
        <end position="438"/>
    </location>
</feature>
<evidence type="ECO:0000313" key="2">
    <source>
        <dbReference type="EMBL" id="KAA6413434.1"/>
    </source>
</evidence>
<feature type="compositionally biased region" description="Basic and acidic residues" evidence="1">
    <location>
        <begin position="229"/>
        <end position="251"/>
    </location>
</feature>
<reference evidence="2 3" key="1">
    <citation type="submission" date="2019-09" db="EMBL/GenBank/DDBJ databases">
        <title>The hologenome of the rock-dwelling lichen Lasallia pustulata.</title>
        <authorList>
            <person name="Greshake Tzovaras B."/>
            <person name="Segers F."/>
            <person name="Bicker A."/>
            <person name="Dal Grande F."/>
            <person name="Otte J."/>
            <person name="Hankeln T."/>
            <person name="Schmitt I."/>
            <person name="Ebersberger I."/>
        </authorList>
    </citation>
    <scope>NUCLEOTIDE SEQUENCE [LARGE SCALE GENOMIC DNA]</scope>
    <source>
        <strain evidence="2">A1-1</strain>
    </source>
</reference>
<feature type="compositionally biased region" description="Basic residues" evidence="1">
    <location>
        <begin position="530"/>
        <end position="541"/>
    </location>
</feature>
<evidence type="ECO:0000256" key="1">
    <source>
        <dbReference type="SAM" id="MobiDB-lite"/>
    </source>
</evidence>
<feature type="compositionally biased region" description="Acidic residues" evidence="1">
    <location>
        <begin position="354"/>
        <end position="367"/>
    </location>
</feature>
<dbReference type="OrthoDB" id="3366823at2759"/>
<name>A0A5M8PWK0_9LECA</name>
<organism evidence="2 3">
    <name type="scientific">Lasallia pustulata</name>
    <dbReference type="NCBI Taxonomy" id="136370"/>
    <lineage>
        <taxon>Eukaryota</taxon>
        <taxon>Fungi</taxon>
        <taxon>Dikarya</taxon>
        <taxon>Ascomycota</taxon>
        <taxon>Pezizomycotina</taxon>
        <taxon>Lecanoromycetes</taxon>
        <taxon>OSLEUM clade</taxon>
        <taxon>Umbilicariomycetidae</taxon>
        <taxon>Umbilicariales</taxon>
        <taxon>Umbilicariaceae</taxon>
        <taxon>Lasallia</taxon>
    </lineage>
</organism>
<comment type="caution">
    <text evidence="2">The sequence shown here is derived from an EMBL/GenBank/DDBJ whole genome shotgun (WGS) entry which is preliminary data.</text>
</comment>
<feature type="compositionally biased region" description="Polar residues" evidence="1">
    <location>
        <begin position="38"/>
        <end position="57"/>
    </location>
</feature>
<dbReference type="Proteomes" id="UP000324767">
    <property type="component" value="Unassembled WGS sequence"/>
</dbReference>
<feature type="compositionally biased region" description="Low complexity" evidence="1">
    <location>
        <begin position="15"/>
        <end position="26"/>
    </location>
</feature>
<feature type="compositionally biased region" description="Basic and acidic residues" evidence="1">
    <location>
        <begin position="542"/>
        <end position="562"/>
    </location>
</feature>
<gene>
    <name evidence="2" type="ORF">FRX48_03180</name>
</gene>
<feature type="compositionally biased region" description="Pro residues" evidence="1">
    <location>
        <begin position="388"/>
        <end position="408"/>
    </location>
</feature>
<feature type="compositionally biased region" description="Basic and acidic residues" evidence="1">
    <location>
        <begin position="465"/>
        <end position="486"/>
    </location>
</feature>
<dbReference type="EMBL" id="VXIT01000004">
    <property type="protein sequence ID" value="KAA6413434.1"/>
    <property type="molecule type" value="Genomic_DNA"/>
</dbReference>
<feature type="region of interest" description="Disordered" evidence="1">
    <location>
        <begin position="171"/>
        <end position="279"/>
    </location>
</feature>
<feature type="compositionally biased region" description="Acidic residues" evidence="1">
    <location>
        <begin position="332"/>
        <end position="346"/>
    </location>
</feature>
<dbReference type="PANTHER" id="PTHR12765">
    <property type="entry name" value="RED PROTEIN IK FACTOR CYTOKINE IK"/>
    <property type="match status" value="1"/>
</dbReference>
<feature type="region of interest" description="Disordered" evidence="1">
    <location>
        <begin position="459"/>
        <end position="562"/>
    </location>
</feature>
<accession>A0A5M8PWK0</accession>
<sequence length="562" mass="60898">MNNSQFRRLVLDTPSNSQRSAQSSSRTGLSQDAAPPSSLGSRMRSSIPMTPRSITTSGGIDFARQLAERNNTTTPIKKFRSSAAPKGTKLAAGYQDRTQLRTSAKEDDKAARIKALEDMVKLGQMERAVFEGLRDEIVGGDVRDSHLIKGLDRRLLERVKRGEDVLNVVMDTTNSGEKEEKGNHQGDSDVEEQLDRLQEREIQPVTKDEGEKRKKGEMAPPPSVGKKRNRDEILKELKASRLARAAEDKKAQQPSLGPKFRKLGDGQDKSRIERDEKGREVLITVDENGVVKRKVKRVKFHDDVADGKSLLMPDKDLKPLGMEVPKIAELAPEVDDDGDIFEDVGNDYDPLGGLEEDDSDSEEEGQAEESPQAHETPSFAIETGDGGPSPPEEGPSMLSPPPAAAPPDKPPDTARNYFGVRTDGEADGATSAAGANPVTDPTILAALKKASTIAPILTASASDAAHAEEEAKVARRKKMLESHDRDAEDMDLGFGSSRFGDQADGEDNAKVKLSVWGRSGGEAGGDAKGKVGRKRGPKKKKGDKDSAADVLRVMERRKGEGK</sequence>
<evidence type="ECO:0008006" key="4">
    <source>
        <dbReference type="Google" id="ProtNLM"/>
    </source>
</evidence>
<feature type="compositionally biased region" description="Basic and acidic residues" evidence="1">
    <location>
        <begin position="262"/>
        <end position="279"/>
    </location>
</feature>
<dbReference type="InterPro" id="IPR039896">
    <property type="entry name" value="Red-like"/>
</dbReference>
<feature type="compositionally biased region" description="Basic and acidic residues" evidence="1">
    <location>
        <begin position="176"/>
        <end position="217"/>
    </location>
</feature>